<evidence type="ECO:0000256" key="5">
    <source>
        <dbReference type="ARBA" id="ARBA00022605"/>
    </source>
</evidence>
<dbReference type="PANTHER" id="PTHR11405:SF53">
    <property type="entry name" value="CARBAMOYL-PHOSPHATE SYNTHASE [AMMONIA], MITOCHONDRIAL"/>
    <property type="match status" value="1"/>
</dbReference>
<dbReference type="GO" id="GO:0044205">
    <property type="term" value="P:'de novo' UMP biosynthetic process"/>
    <property type="evidence" value="ECO:0007669"/>
    <property type="project" value="UniProtKB-UniPathway"/>
</dbReference>
<dbReference type="InterPro" id="IPR036897">
    <property type="entry name" value="CarbamoylP_synth_lsu_oligo_sf"/>
</dbReference>
<dbReference type="NCBIfam" id="NF009455">
    <property type="entry name" value="PRK12815.1"/>
    <property type="match status" value="1"/>
</dbReference>
<evidence type="ECO:0000256" key="12">
    <source>
        <dbReference type="ARBA" id="ARBA00023211"/>
    </source>
</evidence>
<evidence type="ECO:0000256" key="11">
    <source>
        <dbReference type="ARBA" id="ARBA00022975"/>
    </source>
</evidence>
<keyword evidence="6" id="KW-0479">Metal-binding</keyword>
<dbReference type="SMART" id="SM00851">
    <property type="entry name" value="MGS"/>
    <property type="match status" value="1"/>
</dbReference>
<dbReference type="SMART" id="SM01096">
    <property type="entry name" value="CPSase_L_D3"/>
    <property type="match status" value="1"/>
</dbReference>
<dbReference type="CDD" id="cd01424">
    <property type="entry name" value="MGS_CPS_II"/>
    <property type="match status" value="1"/>
</dbReference>
<evidence type="ECO:0000313" key="19">
    <source>
        <dbReference type="Proteomes" id="UP000288096"/>
    </source>
</evidence>
<evidence type="ECO:0000256" key="8">
    <source>
        <dbReference type="ARBA" id="ARBA00022741"/>
    </source>
</evidence>
<organism evidence="18 19">
    <name type="scientific">Desulfonema ishimotonii</name>
    <dbReference type="NCBI Taxonomy" id="45657"/>
    <lineage>
        <taxon>Bacteria</taxon>
        <taxon>Pseudomonadati</taxon>
        <taxon>Thermodesulfobacteriota</taxon>
        <taxon>Desulfobacteria</taxon>
        <taxon>Desulfobacterales</taxon>
        <taxon>Desulfococcaceae</taxon>
        <taxon>Desulfonema</taxon>
    </lineage>
</organism>
<dbReference type="InterPro" id="IPR005479">
    <property type="entry name" value="CPAse_ATP-bd"/>
</dbReference>
<dbReference type="Pfam" id="PF02142">
    <property type="entry name" value="MGS"/>
    <property type="match status" value="1"/>
</dbReference>
<evidence type="ECO:0000256" key="7">
    <source>
        <dbReference type="ARBA" id="ARBA00022737"/>
    </source>
</evidence>
<dbReference type="GO" id="GO:0046872">
    <property type="term" value="F:metal ion binding"/>
    <property type="evidence" value="ECO:0007669"/>
    <property type="project" value="UniProtKB-KW"/>
</dbReference>
<feature type="domain" description="MGS-like" evidence="17">
    <location>
        <begin position="915"/>
        <end position="1052"/>
    </location>
</feature>
<dbReference type="PRINTS" id="PR00098">
    <property type="entry name" value="CPSASE"/>
</dbReference>
<dbReference type="Proteomes" id="UP000288096">
    <property type="component" value="Unassembled WGS sequence"/>
</dbReference>
<keyword evidence="3" id="KW-0055">Arginine biosynthesis</keyword>
<evidence type="ECO:0000259" key="16">
    <source>
        <dbReference type="PROSITE" id="PS50975"/>
    </source>
</evidence>
<dbReference type="GO" id="GO:0004088">
    <property type="term" value="F:carbamoyl-phosphate synthase (glutamine-hydrolyzing) activity"/>
    <property type="evidence" value="ECO:0007669"/>
    <property type="project" value="UniProtKB-EC"/>
</dbReference>
<dbReference type="GO" id="GO:0006541">
    <property type="term" value="P:glutamine metabolic process"/>
    <property type="evidence" value="ECO:0007669"/>
    <property type="project" value="TreeGrafter"/>
</dbReference>
<dbReference type="GO" id="GO:0005524">
    <property type="term" value="F:ATP binding"/>
    <property type="evidence" value="ECO:0007669"/>
    <property type="project" value="UniProtKB-UniRule"/>
</dbReference>
<protein>
    <submittedName>
        <fullName evidence="18">Carbamoyl phosphate synthase large subunit</fullName>
    </submittedName>
</protein>
<reference evidence="19" key="2">
    <citation type="submission" date="2019-01" db="EMBL/GenBank/DDBJ databases">
        <title>Genome sequence of Desulfonema ishimotonii strain Tokyo 01.</title>
        <authorList>
            <person name="Fukui M."/>
        </authorList>
    </citation>
    <scope>NUCLEOTIDE SEQUENCE [LARGE SCALE GENOMIC DNA]</scope>
    <source>
        <strain evidence="19">Tokyo 01</strain>
    </source>
</reference>
<dbReference type="PROSITE" id="PS51855">
    <property type="entry name" value="MGS"/>
    <property type="match status" value="1"/>
</dbReference>
<dbReference type="EMBL" id="BEXT01000001">
    <property type="protein sequence ID" value="GBC60359.1"/>
    <property type="molecule type" value="Genomic_DNA"/>
</dbReference>
<evidence type="ECO:0000256" key="6">
    <source>
        <dbReference type="ARBA" id="ARBA00022723"/>
    </source>
</evidence>
<dbReference type="InterPro" id="IPR036914">
    <property type="entry name" value="MGS-like_dom_sf"/>
</dbReference>
<evidence type="ECO:0000256" key="4">
    <source>
        <dbReference type="ARBA" id="ARBA00022598"/>
    </source>
</evidence>
<evidence type="ECO:0000256" key="14">
    <source>
        <dbReference type="ARBA" id="ARBA00048816"/>
    </source>
</evidence>
<dbReference type="Gene3D" id="1.10.1030.10">
    <property type="entry name" value="Carbamoyl-phosphate synthetase, large subunit oligomerisation domain"/>
    <property type="match status" value="1"/>
</dbReference>
<dbReference type="NCBIfam" id="TIGR01369">
    <property type="entry name" value="CPSaseII_lrg"/>
    <property type="match status" value="1"/>
</dbReference>
<dbReference type="PROSITE" id="PS50975">
    <property type="entry name" value="ATP_GRASP"/>
    <property type="match status" value="2"/>
</dbReference>
<dbReference type="GO" id="GO:0006526">
    <property type="term" value="P:L-arginine biosynthetic process"/>
    <property type="evidence" value="ECO:0007669"/>
    <property type="project" value="UniProtKB-KW"/>
</dbReference>
<dbReference type="Pfam" id="PF25596">
    <property type="entry name" value="CPSase_L_D1"/>
    <property type="match status" value="2"/>
</dbReference>
<dbReference type="PANTHER" id="PTHR11405">
    <property type="entry name" value="CARBAMOYLTRANSFERASE FAMILY MEMBER"/>
    <property type="match status" value="1"/>
</dbReference>
<name>A0A401FTR6_9BACT</name>
<dbReference type="InterPro" id="IPR058047">
    <property type="entry name" value="CPSase_preATP-grasp"/>
</dbReference>
<keyword evidence="5" id="KW-0028">Amino-acid biosynthesis</keyword>
<proteinExistence type="inferred from homology"/>
<dbReference type="SUPFAM" id="SSF52440">
    <property type="entry name" value="PreATP-grasp domain"/>
    <property type="match status" value="2"/>
</dbReference>
<evidence type="ECO:0000256" key="9">
    <source>
        <dbReference type="ARBA" id="ARBA00022840"/>
    </source>
</evidence>
<dbReference type="FunFam" id="3.40.50.20:FF:000001">
    <property type="entry name" value="Carbamoyl-phosphate synthase large chain"/>
    <property type="match status" value="2"/>
</dbReference>
<dbReference type="GO" id="GO:0005737">
    <property type="term" value="C:cytoplasm"/>
    <property type="evidence" value="ECO:0007669"/>
    <property type="project" value="TreeGrafter"/>
</dbReference>
<dbReference type="InterPro" id="IPR006275">
    <property type="entry name" value="CPSase_lsu"/>
</dbReference>
<dbReference type="InterPro" id="IPR033937">
    <property type="entry name" value="MGS_CPS_CarB"/>
</dbReference>
<keyword evidence="10" id="KW-0460">Magnesium</keyword>
<keyword evidence="9 15" id="KW-0067">ATP-binding</keyword>
<dbReference type="FunFam" id="3.30.470.20:FF:000026">
    <property type="entry name" value="Carbamoyl-phosphate synthase large chain"/>
    <property type="match status" value="2"/>
</dbReference>
<dbReference type="SUPFAM" id="SSF52335">
    <property type="entry name" value="Methylglyoxal synthase-like"/>
    <property type="match status" value="1"/>
</dbReference>
<dbReference type="SUPFAM" id="SSF56059">
    <property type="entry name" value="Glutathione synthetase ATP-binding domain-like"/>
    <property type="match status" value="2"/>
</dbReference>
<keyword evidence="8 15" id="KW-0547">Nucleotide-binding</keyword>
<dbReference type="InterPro" id="IPR005483">
    <property type="entry name" value="CPSase_dom"/>
</dbReference>
<keyword evidence="12" id="KW-0464">Manganese</keyword>
<keyword evidence="11" id="KW-0665">Pyrimidine biosynthesis</keyword>
<comment type="similarity">
    <text evidence="2">Belongs to the CarB family.</text>
</comment>
<comment type="catalytic activity">
    <reaction evidence="13">
        <text>hydrogencarbonate + NH4(+) + 2 ATP = carbamoyl phosphate + 2 ADP + phosphate + 2 H(+)</text>
        <dbReference type="Rhea" id="RHEA:18029"/>
        <dbReference type="ChEBI" id="CHEBI:15378"/>
        <dbReference type="ChEBI" id="CHEBI:17544"/>
        <dbReference type="ChEBI" id="CHEBI:28938"/>
        <dbReference type="ChEBI" id="CHEBI:30616"/>
        <dbReference type="ChEBI" id="CHEBI:43474"/>
        <dbReference type="ChEBI" id="CHEBI:58228"/>
        <dbReference type="ChEBI" id="CHEBI:456216"/>
        <dbReference type="EC" id="6.3.4.16"/>
    </reaction>
</comment>
<gene>
    <name evidence="18" type="ORF">DENIS_1310</name>
</gene>
<dbReference type="SUPFAM" id="SSF48108">
    <property type="entry name" value="Carbamoyl phosphate synthetase, large subunit connection domain"/>
    <property type="match status" value="1"/>
</dbReference>
<evidence type="ECO:0000259" key="17">
    <source>
        <dbReference type="PROSITE" id="PS51855"/>
    </source>
</evidence>
<evidence type="ECO:0000256" key="13">
    <source>
        <dbReference type="ARBA" id="ARBA00047359"/>
    </source>
</evidence>
<dbReference type="InterPro" id="IPR011607">
    <property type="entry name" value="MGS-like_dom"/>
</dbReference>
<evidence type="ECO:0000313" key="18">
    <source>
        <dbReference type="EMBL" id="GBC60359.1"/>
    </source>
</evidence>
<evidence type="ECO:0000256" key="10">
    <source>
        <dbReference type="ARBA" id="ARBA00022842"/>
    </source>
</evidence>
<dbReference type="InterPro" id="IPR005480">
    <property type="entry name" value="CPSase_lsu_oligo"/>
</dbReference>
<comment type="caution">
    <text evidence="18">The sequence shown here is derived from an EMBL/GenBank/DDBJ whole genome shotgun (WGS) entry which is preliminary data.</text>
</comment>
<keyword evidence="4" id="KW-0436">Ligase</keyword>
<comment type="pathway">
    <text evidence="1">Amino-acid biosynthesis; L-arginine biosynthesis; carbamoyl phosphate from bicarbonate: step 1/1.</text>
</comment>
<dbReference type="InterPro" id="IPR011761">
    <property type="entry name" value="ATP-grasp"/>
</dbReference>
<keyword evidence="19" id="KW-1185">Reference proteome</keyword>
<sequence length="1052" mass="113134">MPKSDNVHKILIIGSGPVTIGQGSESDAACVQACTALRSQGYETVLVNANPVTLATDSGIADVTYIEPLNADVLTEIIAAERPDALLPNLGGQSGLTLSAELAQSGVLERYGVEMIGVTVDVIRQCQDRTVFKEIMAGIGIEMPRSRIVSSVEEAQAVGETLGCPVAVHPVYTMGGTGGGMAYNVEEIPEIANRGISASLRGQIMLEESLLGWQELELEVIRDARNRMITVCSIENVDPTGVHTGDSVCTIPMLTIAPELRDRLQSHAHAIAEAIGIIGCANIQFAHRPETGRVVVIEVNPRLSRTSALADRATGFPVAGVSALLACGIPLDELPHPWQVNAAPADYVTVKFPRWAFEKFEAVEDRLGIQMRSVGEVMGVGKTYKEALQKAVRASDTGCDGLGFAKDYHKKSSEELMHMLGTPTSGRQFILYEALRKGGDPAEIHRKTRISPWFIEQMKELVVLEEEILTHKNTLPPEGLLIQAKKAGFSDRYLARILNVSEKNIREKQNAIGLQKAWAPLNGIEPAAYYSTCNAPDKNPVSDRKKIIILGGGPNRIGQSAESDYCCVHAAAAVRDAGYEAIIVNCAPDAVSTGENISDKRYIEPLTPEDVLAIVEKEHPEGVIAQFGGQSAMEMARQLADAGVTLPGAPSATALQAENRQEFMGMMRDLGIPRPKSDTARTPEAALRVASEIGYPVMVRSSRGQTAAIPEDADALRKYLAAFPSALPLTIEKFLEKAIEVEAAAVADGTDVFVPAIVENIELAGVHSGDSACVIPPISISPKHIETLREYTRKIALKMSITGLINVRYAIADDTVYALEAKAGATRTLPVIAKVCDVPLTEIATGVILGRKLSEIAPAPRPVMHYGVKAPVFPFHIFPEVDPLLGPEMRSTGTVLGVSDSFGRAYFKSQETGPSALPPEGTVLITVADRDKPGVLEPARLFREMGFRILATRGTRDFLAENGIRADSIRKLGYGRPDIVDAVKTGQIRLVINTPAGRQSKEDDSYIRKASVRYNVPNITTTAAALAAARGIAARRTGKPRVRPVQGYHAAR</sequence>
<dbReference type="OrthoDB" id="9804197at2"/>
<feature type="domain" description="ATP-grasp" evidence="16">
    <location>
        <begin position="133"/>
        <end position="327"/>
    </location>
</feature>
<reference evidence="19" key="1">
    <citation type="submission" date="2017-11" db="EMBL/GenBank/DDBJ databases">
        <authorList>
            <person name="Watanabe M."/>
            <person name="Kojima H."/>
        </authorList>
    </citation>
    <scope>NUCLEOTIDE SEQUENCE [LARGE SCALE GENOMIC DNA]</scope>
    <source>
        <strain evidence="19">Tokyo 01</strain>
    </source>
</reference>
<dbReference type="RefSeq" id="WP_124327788.1">
    <property type="nucleotide sequence ID" value="NZ_BEXT01000001.1"/>
</dbReference>
<dbReference type="InterPro" id="IPR016185">
    <property type="entry name" value="PreATP-grasp_dom_sf"/>
</dbReference>
<evidence type="ECO:0000256" key="3">
    <source>
        <dbReference type="ARBA" id="ARBA00022571"/>
    </source>
</evidence>
<dbReference type="NCBIfam" id="NF003671">
    <property type="entry name" value="PRK05294.1"/>
    <property type="match status" value="1"/>
</dbReference>
<feature type="domain" description="ATP-grasp" evidence="16">
    <location>
        <begin position="664"/>
        <end position="849"/>
    </location>
</feature>
<comment type="catalytic activity">
    <reaction evidence="14">
        <text>hydrogencarbonate + L-glutamine + 2 ATP + H2O = carbamoyl phosphate + L-glutamate + 2 ADP + phosphate + 2 H(+)</text>
        <dbReference type="Rhea" id="RHEA:18633"/>
        <dbReference type="ChEBI" id="CHEBI:15377"/>
        <dbReference type="ChEBI" id="CHEBI:15378"/>
        <dbReference type="ChEBI" id="CHEBI:17544"/>
        <dbReference type="ChEBI" id="CHEBI:29985"/>
        <dbReference type="ChEBI" id="CHEBI:30616"/>
        <dbReference type="ChEBI" id="CHEBI:43474"/>
        <dbReference type="ChEBI" id="CHEBI:58228"/>
        <dbReference type="ChEBI" id="CHEBI:58359"/>
        <dbReference type="ChEBI" id="CHEBI:456216"/>
        <dbReference type="EC" id="6.3.5.5"/>
    </reaction>
</comment>
<evidence type="ECO:0000256" key="1">
    <source>
        <dbReference type="ARBA" id="ARBA00005077"/>
    </source>
</evidence>
<dbReference type="Gene3D" id="3.30.470.20">
    <property type="entry name" value="ATP-grasp fold, B domain"/>
    <property type="match status" value="2"/>
</dbReference>
<keyword evidence="7" id="KW-0677">Repeat</keyword>
<dbReference type="GO" id="GO:0004087">
    <property type="term" value="F:carbamoyl-phosphate synthase (ammonia) activity"/>
    <property type="evidence" value="ECO:0007669"/>
    <property type="project" value="UniProtKB-EC"/>
</dbReference>
<dbReference type="AlphaFoldDB" id="A0A401FTR6"/>
<accession>A0A401FTR6</accession>
<dbReference type="Pfam" id="PF02787">
    <property type="entry name" value="CPSase_L_D3"/>
    <property type="match status" value="1"/>
</dbReference>
<dbReference type="PROSITE" id="PS00867">
    <property type="entry name" value="CPSASE_2"/>
    <property type="match status" value="1"/>
</dbReference>
<evidence type="ECO:0000256" key="15">
    <source>
        <dbReference type="PROSITE-ProRule" id="PRU00409"/>
    </source>
</evidence>
<dbReference type="Gene3D" id="3.40.50.20">
    <property type="match status" value="2"/>
</dbReference>
<dbReference type="Pfam" id="PF02786">
    <property type="entry name" value="CPSase_L_D2"/>
    <property type="match status" value="2"/>
</dbReference>
<dbReference type="Gene3D" id="3.40.50.1380">
    <property type="entry name" value="Methylglyoxal synthase-like domain"/>
    <property type="match status" value="1"/>
</dbReference>
<evidence type="ECO:0000256" key="2">
    <source>
        <dbReference type="ARBA" id="ARBA00009799"/>
    </source>
</evidence>
<dbReference type="UniPathway" id="UPA00070">
    <property type="reaction ID" value="UER00115"/>
</dbReference>